<reference evidence="1" key="1">
    <citation type="journal article" date="2019" name="bioRxiv">
        <title>The Genome of the Zebra Mussel, Dreissena polymorpha: A Resource for Invasive Species Research.</title>
        <authorList>
            <person name="McCartney M.A."/>
            <person name="Auch B."/>
            <person name="Kono T."/>
            <person name="Mallez S."/>
            <person name="Zhang Y."/>
            <person name="Obille A."/>
            <person name="Becker A."/>
            <person name="Abrahante J.E."/>
            <person name="Garbe J."/>
            <person name="Badalamenti J.P."/>
            <person name="Herman A."/>
            <person name="Mangelson H."/>
            <person name="Liachko I."/>
            <person name="Sullivan S."/>
            <person name="Sone E.D."/>
            <person name="Koren S."/>
            <person name="Silverstein K.A.T."/>
            <person name="Beckman K.B."/>
            <person name="Gohl D.M."/>
        </authorList>
    </citation>
    <scope>NUCLEOTIDE SEQUENCE</scope>
    <source>
        <strain evidence="1">Duluth1</strain>
        <tissue evidence="1">Whole animal</tissue>
    </source>
</reference>
<gene>
    <name evidence="1" type="ORF">DPMN_114683</name>
</gene>
<protein>
    <submittedName>
        <fullName evidence="1">Uncharacterized protein</fullName>
    </submittedName>
</protein>
<comment type="caution">
    <text evidence="1">The sequence shown here is derived from an EMBL/GenBank/DDBJ whole genome shotgun (WGS) entry which is preliminary data.</text>
</comment>
<sequence length="229" mass="22886">MAKVGAITAGKPIFNGDLVNRGPFGGVSAGTVGVDHPSVIAHNIGKAKLGTDAVQGHNIAKAAQVPVGTGFINPNGHVARKIEGEVMHDLAKSSGFGGQIVGGGMMGVHQPGMSGVSPFGGMHRPGVPMGVNVVHDVNKVGASGVATIGHDPLASSLGHGLAKGSIGNAANIIDMNTGGAVSMGNPFANAAAANLARELQPDTPDAHVFCKPLKYQASTTCNIKTQVNV</sequence>
<proteinExistence type="predicted"/>
<dbReference type="Proteomes" id="UP000828390">
    <property type="component" value="Unassembled WGS sequence"/>
</dbReference>
<name>A0A9D4KKI7_DREPO</name>
<reference evidence="1" key="2">
    <citation type="submission" date="2020-11" db="EMBL/GenBank/DDBJ databases">
        <authorList>
            <person name="McCartney M.A."/>
            <person name="Auch B."/>
            <person name="Kono T."/>
            <person name="Mallez S."/>
            <person name="Becker A."/>
            <person name="Gohl D.M."/>
            <person name="Silverstein K.A.T."/>
            <person name="Koren S."/>
            <person name="Bechman K.B."/>
            <person name="Herman A."/>
            <person name="Abrahante J.E."/>
            <person name="Garbe J."/>
        </authorList>
    </citation>
    <scope>NUCLEOTIDE SEQUENCE</scope>
    <source>
        <strain evidence="1">Duluth1</strain>
        <tissue evidence="1">Whole animal</tissue>
    </source>
</reference>
<accession>A0A9D4KKI7</accession>
<evidence type="ECO:0000313" key="2">
    <source>
        <dbReference type="Proteomes" id="UP000828390"/>
    </source>
</evidence>
<keyword evidence="2" id="KW-1185">Reference proteome</keyword>
<dbReference type="AlphaFoldDB" id="A0A9D4KKI7"/>
<organism evidence="1 2">
    <name type="scientific">Dreissena polymorpha</name>
    <name type="common">Zebra mussel</name>
    <name type="synonym">Mytilus polymorpha</name>
    <dbReference type="NCBI Taxonomy" id="45954"/>
    <lineage>
        <taxon>Eukaryota</taxon>
        <taxon>Metazoa</taxon>
        <taxon>Spiralia</taxon>
        <taxon>Lophotrochozoa</taxon>
        <taxon>Mollusca</taxon>
        <taxon>Bivalvia</taxon>
        <taxon>Autobranchia</taxon>
        <taxon>Heteroconchia</taxon>
        <taxon>Euheterodonta</taxon>
        <taxon>Imparidentia</taxon>
        <taxon>Neoheterodontei</taxon>
        <taxon>Myida</taxon>
        <taxon>Dreissenoidea</taxon>
        <taxon>Dreissenidae</taxon>
        <taxon>Dreissena</taxon>
    </lineage>
</organism>
<dbReference type="EMBL" id="JAIWYP010000004">
    <property type="protein sequence ID" value="KAH3841225.1"/>
    <property type="molecule type" value="Genomic_DNA"/>
</dbReference>
<evidence type="ECO:0000313" key="1">
    <source>
        <dbReference type="EMBL" id="KAH3841225.1"/>
    </source>
</evidence>